<dbReference type="SUPFAM" id="SSF53098">
    <property type="entry name" value="Ribonuclease H-like"/>
    <property type="match status" value="1"/>
</dbReference>
<reference evidence="2 3" key="1">
    <citation type="submission" date="2024-01" db="EMBL/GenBank/DDBJ databases">
        <title>A draft genome for a cacao thread blight-causing isolate of Paramarasmius palmivorus.</title>
        <authorList>
            <person name="Baruah I.K."/>
            <person name="Bukari Y."/>
            <person name="Amoako-Attah I."/>
            <person name="Meinhardt L.W."/>
            <person name="Bailey B.A."/>
            <person name="Cohen S.P."/>
        </authorList>
    </citation>
    <scope>NUCLEOTIDE SEQUENCE [LARGE SCALE GENOMIC DNA]</scope>
    <source>
        <strain evidence="2 3">GH-12</strain>
    </source>
</reference>
<dbReference type="Gene3D" id="3.40.50.2300">
    <property type="match status" value="1"/>
</dbReference>
<dbReference type="AlphaFoldDB" id="A0AAW0DE16"/>
<protein>
    <recommendedName>
        <fullName evidence="1">Piwi domain-containing protein</fullName>
    </recommendedName>
</protein>
<dbReference type="Proteomes" id="UP001383192">
    <property type="component" value="Unassembled WGS sequence"/>
</dbReference>
<dbReference type="Pfam" id="PF16486">
    <property type="entry name" value="ArgoN"/>
    <property type="match status" value="1"/>
</dbReference>
<organism evidence="2 3">
    <name type="scientific">Paramarasmius palmivorus</name>
    <dbReference type="NCBI Taxonomy" id="297713"/>
    <lineage>
        <taxon>Eukaryota</taxon>
        <taxon>Fungi</taxon>
        <taxon>Dikarya</taxon>
        <taxon>Basidiomycota</taxon>
        <taxon>Agaricomycotina</taxon>
        <taxon>Agaricomycetes</taxon>
        <taxon>Agaricomycetidae</taxon>
        <taxon>Agaricales</taxon>
        <taxon>Marasmiineae</taxon>
        <taxon>Marasmiaceae</taxon>
        <taxon>Paramarasmius</taxon>
    </lineage>
</organism>
<dbReference type="Gene3D" id="3.30.420.10">
    <property type="entry name" value="Ribonuclease H-like superfamily/Ribonuclease H"/>
    <property type="match status" value="1"/>
</dbReference>
<dbReference type="GO" id="GO:0003676">
    <property type="term" value="F:nucleic acid binding"/>
    <property type="evidence" value="ECO:0007669"/>
    <property type="project" value="InterPro"/>
</dbReference>
<feature type="domain" description="Piwi" evidence="1">
    <location>
        <begin position="540"/>
        <end position="817"/>
    </location>
</feature>
<dbReference type="InterPro" id="IPR014811">
    <property type="entry name" value="ArgoL1"/>
</dbReference>
<dbReference type="Pfam" id="PF02171">
    <property type="entry name" value="Piwi"/>
    <property type="match status" value="2"/>
</dbReference>
<dbReference type="EMBL" id="JAYKXP010000017">
    <property type="protein sequence ID" value="KAK7049243.1"/>
    <property type="molecule type" value="Genomic_DNA"/>
</dbReference>
<dbReference type="SMART" id="SM00950">
    <property type="entry name" value="Piwi"/>
    <property type="match status" value="1"/>
</dbReference>
<dbReference type="SUPFAM" id="SSF101690">
    <property type="entry name" value="PAZ domain"/>
    <property type="match status" value="1"/>
</dbReference>
<name>A0AAW0DE16_9AGAR</name>
<gene>
    <name evidence="2" type="ORF">VNI00_005844</name>
</gene>
<evidence type="ECO:0000313" key="2">
    <source>
        <dbReference type="EMBL" id="KAK7049243.1"/>
    </source>
</evidence>
<evidence type="ECO:0000259" key="1">
    <source>
        <dbReference type="PROSITE" id="PS50822"/>
    </source>
</evidence>
<dbReference type="InterPro" id="IPR003165">
    <property type="entry name" value="Piwi"/>
</dbReference>
<dbReference type="PROSITE" id="PS50822">
    <property type="entry name" value="PIWI"/>
    <property type="match status" value="1"/>
</dbReference>
<dbReference type="InterPro" id="IPR036085">
    <property type="entry name" value="PAZ_dom_sf"/>
</dbReference>
<dbReference type="Gene3D" id="2.170.260.10">
    <property type="entry name" value="paz domain"/>
    <property type="match status" value="1"/>
</dbReference>
<dbReference type="Pfam" id="PF16488">
    <property type="entry name" value="ArgoL2"/>
    <property type="match status" value="1"/>
</dbReference>
<dbReference type="SMART" id="SM01163">
    <property type="entry name" value="DUF1785"/>
    <property type="match status" value="1"/>
</dbReference>
<comment type="caution">
    <text evidence="2">The sequence shown here is derived from an EMBL/GenBank/DDBJ whole genome shotgun (WGS) entry which is preliminary data.</text>
</comment>
<proteinExistence type="predicted"/>
<dbReference type="InterPro" id="IPR032474">
    <property type="entry name" value="Argonaute_N"/>
</dbReference>
<dbReference type="PANTHER" id="PTHR22891">
    <property type="entry name" value="EUKARYOTIC TRANSLATION INITIATION FACTOR 2C"/>
    <property type="match status" value="1"/>
</dbReference>
<accession>A0AAW0DE16</accession>
<keyword evidence="3" id="KW-1185">Reference proteome</keyword>
<dbReference type="InterPro" id="IPR012337">
    <property type="entry name" value="RNaseH-like_sf"/>
</dbReference>
<evidence type="ECO:0000313" key="3">
    <source>
        <dbReference type="Proteomes" id="UP001383192"/>
    </source>
</evidence>
<dbReference type="InterPro" id="IPR032472">
    <property type="entry name" value="ArgoL2"/>
</dbReference>
<dbReference type="InterPro" id="IPR036397">
    <property type="entry name" value="RNaseH_sf"/>
</dbReference>
<dbReference type="Pfam" id="PF08699">
    <property type="entry name" value="ArgoL1"/>
    <property type="match status" value="1"/>
</dbReference>
<sequence>MSSQPPQHPRFGTSGTVVQAKVNAFHLKWSSRSIIYQYATFQPEWPVKPGREVKISAAKGSELVGRMQTGYPNYFPALGASDGKGSLFSSQRYNFVTQAFSVPYDAQPHLRRPKNVRVTVTFAREVNIGQDLVHLLHGLVRGQRNVQTFQADSGAIAAMNMLNIFIQAQPRQGDGNLHKGNSFYVRPTRSDRSDTDMAPLRLWRGFFQSVRPAINQLIVNVDTTVGVVLSRSALPDVCMAYLQVRNFNDLRLRQGDANFAALRQFLRGVKVVVEIQGQRRRPRAIKDLVPNVGAVRFDGPNGSVTVAEHFLRTYGNAARIQEGDLGVRIGQHELFPIQCCQVENQLYRPKMQSPKHVKAMLDFMPRNPEDRLQVIQHGWNSLGYSDSGILKGARITIDPKPLSVEGRILDPPTLRYGGNQKVQISSSKRGVWDAMNKVFKDPKAIGTLMVVNMTETRATPIMGDFIRDLCKVMHERGMRVDRCTEIIDESPLGGAEEIAKILMKHGKRYQPTLTIVILKENAPDVYTAVKRFGDVIAGEATQINGKLGGLNHVASNSMMDYLSENRAMVIGADVSHPGPGSAMPSVAALVSSLEGHACRYAACVEVQHPRAEIIQDLIPMLDTALERFKAANGYLPRTIFFFRDGVSEGEFEQVRHHELERMKARLEHIYRIDKCLPRPTITFIIVGKRHHFRFFPSSSRDADQSGNCPSGFVVDKGITHPVYQDYYLTSQAGLKGTSTPGHYTVLEDENLGGNADRQGYLFSRADPILILCTIDCRLQQLSYALCHCYSRCTRAVKIPAPVYYADLVCGRAKNHYDPSAYDLADSASVHSGGEFQIGAFKSKFSQARTRVQQKGMYFL</sequence>